<organism evidence="1">
    <name type="scientific">marine metagenome</name>
    <dbReference type="NCBI Taxonomy" id="408172"/>
    <lineage>
        <taxon>unclassified sequences</taxon>
        <taxon>metagenomes</taxon>
        <taxon>ecological metagenomes</taxon>
    </lineage>
</organism>
<gene>
    <name evidence="1" type="ORF">METZ01_LOCUS497866</name>
</gene>
<name>A0A383DKL4_9ZZZZ</name>
<dbReference type="AlphaFoldDB" id="A0A383DKL4"/>
<evidence type="ECO:0000313" key="1">
    <source>
        <dbReference type="EMBL" id="SVE45012.1"/>
    </source>
</evidence>
<proteinExistence type="predicted"/>
<reference evidence="1" key="1">
    <citation type="submission" date="2018-05" db="EMBL/GenBank/DDBJ databases">
        <authorList>
            <person name="Lanie J.A."/>
            <person name="Ng W.-L."/>
            <person name="Kazmierczak K.M."/>
            <person name="Andrzejewski T.M."/>
            <person name="Davidsen T.M."/>
            <person name="Wayne K.J."/>
            <person name="Tettelin H."/>
            <person name="Glass J.I."/>
            <person name="Rusch D."/>
            <person name="Podicherti R."/>
            <person name="Tsui H.-C.T."/>
            <person name="Winkler M.E."/>
        </authorList>
    </citation>
    <scope>NUCLEOTIDE SEQUENCE</scope>
</reference>
<protein>
    <submittedName>
        <fullName evidence="1">Uncharacterized protein</fullName>
    </submittedName>
</protein>
<sequence>MLGVIIIQPASSGPVMLFGRIVKSRKLLRIYRELRVSNMKNNRIMALSFDTGGTVLDWHSSFKKARFVPPPPYHS</sequence>
<accession>A0A383DKL4</accession>
<dbReference type="EMBL" id="UINC01218119">
    <property type="protein sequence ID" value="SVE45012.1"/>
    <property type="molecule type" value="Genomic_DNA"/>
</dbReference>